<proteinExistence type="predicted"/>
<evidence type="ECO:0000313" key="3">
    <source>
        <dbReference type="Proteomes" id="UP001218895"/>
    </source>
</evidence>
<keyword evidence="2" id="KW-0808">Transferase</keyword>
<dbReference type="KEGG" id="manq:L1994_03285"/>
<keyword evidence="1" id="KW-0812">Transmembrane</keyword>
<keyword evidence="1" id="KW-0472">Membrane</keyword>
<keyword evidence="3" id="KW-1185">Reference proteome</keyword>
<name>A0AAF0FN91_9EURY</name>
<feature type="transmembrane region" description="Helical" evidence="1">
    <location>
        <begin position="94"/>
        <end position="115"/>
    </location>
</feature>
<feature type="transmembrane region" description="Helical" evidence="1">
    <location>
        <begin position="168"/>
        <end position="186"/>
    </location>
</feature>
<reference evidence="2" key="1">
    <citation type="submission" date="2022-01" db="EMBL/GenBank/DDBJ databases">
        <title>Complete genome of Methanomicrobium antiquum DSM 21220.</title>
        <authorList>
            <person name="Chen S.-C."/>
            <person name="You Y.-T."/>
            <person name="Zhou Y.-Z."/>
            <person name="Lai M.-C."/>
        </authorList>
    </citation>
    <scope>NUCLEOTIDE SEQUENCE</scope>
    <source>
        <strain evidence="2">DSM 21220</strain>
    </source>
</reference>
<dbReference type="RefSeq" id="WP_278100267.1">
    <property type="nucleotide sequence ID" value="NZ_CP091092.1"/>
</dbReference>
<dbReference type="PANTHER" id="PTHR31303">
    <property type="entry name" value="CTP-DEPENDENT DIACYLGLYCEROL KINASE 1"/>
    <property type="match status" value="1"/>
</dbReference>
<sequence>MKETYRQFSHLLFGLLICAFIYIAKTEVSIYTFIAVIFTGVIIADAISRGINVPLFSYLIKKLERDGSFPGKGALFFFVGVLFCLRFFGEDITITSIIVLSVLDSVSTVAGLNFGKHKIYGKKSLEGTVLGITASIFVLIFFISPITAVILSVIAGIAELISPVDDNLTIPVVSCVCLFFLDKLFII</sequence>
<dbReference type="GO" id="GO:0004143">
    <property type="term" value="F:ATP-dependent diacylglycerol kinase activity"/>
    <property type="evidence" value="ECO:0007669"/>
    <property type="project" value="InterPro"/>
</dbReference>
<evidence type="ECO:0000256" key="1">
    <source>
        <dbReference type="SAM" id="Phobius"/>
    </source>
</evidence>
<feature type="transmembrane region" description="Helical" evidence="1">
    <location>
        <begin position="69"/>
        <end position="88"/>
    </location>
</feature>
<gene>
    <name evidence="2" type="ORF">L1994_03285</name>
</gene>
<keyword evidence="1" id="KW-1133">Transmembrane helix</keyword>
<dbReference type="Proteomes" id="UP001218895">
    <property type="component" value="Chromosome"/>
</dbReference>
<evidence type="ECO:0000313" key="2">
    <source>
        <dbReference type="EMBL" id="WFN37428.1"/>
    </source>
</evidence>
<organism evidence="2 3">
    <name type="scientific">Methanomicrobium antiquum</name>
    <dbReference type="NCBI Taxonomy" id="487686"/>
    <lineage>
        <taxon>Archaea</taxon>
        <taxon>Methanobacteriati</taxon>
        <taxon>Methanobacteriota</taxon>
        <taxon>Stenosarchaea group</taxon>
        <taxon>Methanomicrobia</taxon>
        <taxon>Methanomicrobiales</taxon>
        <taxon>Methanomicrobiaceae</taxon>
        <taxon>Methanomicrobium</taxon>
    </lineage>
</organism>
<feature type="transmembrane region" description="Helical" evidence="1">
    <location>
        <begin position="30"/>
        <end position="48"/>
    </location>
</feature>
<dbReference type="PANTHER" id="PTHR31303:SF1">
    <property type="entry name" value="CTP-DEPENDENT DIACYLGLYCEROL KINASE 1"/>
    <property type="match status" value="1"/>
</dbReference>
<accession>A0AAF0FN91</accession>
<protein>
    <submittedName>
        <fullName evidence="2">Phosphatidate cytidylyltransferase</fullName>
    </submittedName>
</protein>
<dbReference type="GO" id="GO:0016779">
    <property type="term" value="F:nucleotidyltransferase activity"/>
    <property type="evidence" value="ECO:0007669"/>
    <property type="project" value="UniProtKB-KW"/>
</dbReference>
<keyword evidence="2" id="KW-0548">Nucleotidyltransferase</keyword>
<dbReference type="EMBL" id="CP091092">
    <property type="protein sequence ID" value="WFN37428.1"/>
    <property type="molecule type" value="Genomic_DNA"/>
</dbReference>
<dbReference type="InterPro" id="IPR037997">
    <property type="entry name" value="Dgk1-like"/>
</dbReference>
<dbReference type="AlphaFoldDB" id="A0AAF0FN91"/>
<dbReference type="GeneID" id="79949386"/>
<feature type="transmembrane region" description="Helical" evidence="1">
    <location>
        <begin position="127"/>
        <end position="156"/>
    </location>
</feature>
<feature type="transmembrane region" description="Helical" evidence="1">
    <location>
        <begin position="7"/>
        <end position="24"/>
    </location>
</feature>